<organism evidence="3 4">
    <name type="scientific">Paracoccus yeei</name>
    <dbReference type="NCBI Taxonomy" id="147645"/>
    <lineage>
        <taxon>Bacteria</taxon>
        <taxon>Pseudomonadati</taxon>
        <taxon>Pseudomonadota</taxon>
        <taxon>Alphaproteobacteria</taxon>
        <taxon>Rhodobacterales</taxon>
        <taxon>Paracoccaceae</taxon>
        <taxon>Paracoccus</taxon>
    </lineage>
</organism>
<feature type="domain" description="Flagellar motor switch protein FliN-like C-terminal" evidence="2">
    <location>
        <begin position="253"/>
        <end position="320"/>
    </location>
</feature>
<keyword evidence="3" id="KW-0282">Flagellum</keyword>
<dbReference type="SUPFAM" id="SSF101801">
    <property type="entry name" value="Surface presentation of antigens (SPOA)"/>
    <property type="match status" value="1"/>
</dbReference>
<evidence type="ECO:0000313" key="3">
    <source>
        <dbReference type="EMBL" id="ARC35919.1"/>
    </source>
</evidence>
<dbReference type="KEGG" id="pye:A6J80_05550"/>
<accession>A0A1V0GQF6</accession>
<protein>
    <submittedName>
        <fullName evidence="3">Flagellar motor switch protein FliM</fullName>
    </submittedName>
</protein>
<dbReference type="InterPro" id="IPR036429">
    <property type="entry name" value="SpoA-like_sf"/>
</dbReference>
<keyword evidence="3" id="KW-0966">Cell projection</keyword>
<dbReference type="Pfam" id="PF01052">
    <property type="entry name" value="FliMN_C"/>
    <property type="match status" value="1"/>
</dbReference>
<dbReference type="InterPro" id="IPR001543">
    <property type="entry name" value="FliN-like_C"/>
</dbReference>
<dbReference type="eggNOG" id="COG1886">
    <property type="taxonomic scope" value="Bacteria"/>
</dbReference>
<evidence type="ECO:0000259" key="2">
    <source>
        <dbReference type="Pfam" id="PF01052"/>
    </source>
</evidence>
<feature type="compositionally biased region" description="Low complexity" evidence="1">
    <location>
        <begin position="338"/>
        <end position="347"/>
    </location>
</feature>
<dbReference type="EMBL" id="CP020442">
    <property type="protein sequence ID" value="ARC35919.1"/>
    <property type="molecule type" value="Genomic_DNA"/>
</dbReference>
<dbReference type="STRING" id="147645.A6J80_05550"/>
<feature type="region of interest" description="Disordered" evidence="1">
    <location>
        <begin position="325"/>
        <end position="364"/>
    </location>
</feature>
<proteinExistence type="predicted"/>
<dbReference type="AlphaFoldDB" id="A0A1V0GQF6"/>
<evidence type="ECO:0000256" key="1">
    <source>
        <dbReference type="SAM" id="MobiDB-lite"/>
    </source>
</evidence>
<reference evidence="3" key="1">
    <citation type="submission" date="2017-12" db="EMBL/GenBank/DDBJ databases">
        <title>FDA dAtabase for Regulatory Grade micrObial Sequences (FDA-ARGOS): Supporting development and validation of Infectious Disease Dx tests.</title>
        <authorList>
            <person name="Campos J."/>
            <person name="Goldberg B."/>
            <person name="Tallon L."/>
            <person name="Sadzewicz L."/>
            <person name="Sengamalay N."/>
            <person name="Ott S."/>
            <person name="Godinez A."/>
            <person name="Nagaraj S."/>
            <person name="Vyas G."/>
            <person name="Aluvathingal J."/>
            <person name="Nadendla S."/>
            <person name="Geyer C."/>
            <person name="Nandy P."/>
            <person name="Hobson J."/>
            <person name="Sichtig H."/>
        </authorList>
    </citation>
    <scope>NUCLEOTIDE SEQUENCE</scope>
    <source>
        <strain evidence="3">FDAARGOS_252</strain>
    </source>
</reference>
<keyword evidence="4" id="KW-1185">Reference proteome</keyword>
<keyword evidence="3" id="KW-0969">Cilium</keyword>
<dbReference type="Proteomes" id="UP000191257">
    <property type="component" value="Chromosome"/>
</dbReference>
<dbReference type="Gene3D" id="2.30.330.10">
    <property type="entry name" value="SpoA-like"/>
    <property type="match status" value="1"/>
</dbReference>
<evidence type="ECO:0000313" key="4">
    <source>
        <dbReference type="Proteomes" id="UP000191257"/>
    </source>
</evidence>
<name>A0A1V0GQF6_9RHOB</name>
<dbReference type="RefSeq" id="WP_080620773.1">
    <property type="nucleotide sequence ID" value="NZ_CAWMZI010000001.1"/>
</dbReference>
<sequence length="364" mass="38201">MDSAEREQAVTEGAQAGQVLRRMIALGEQGRAPLRQSAASLQAAQEVSLERAAGVALGRAAERAHRLPVYVESVQYDTISVSELAELLPERALLGVIEGGRDLLGVMALCPSFLAALIEMQALGRVTARAPAPRRPTRTDAAISADFINGLLAELGREFAARADAPPFGHYRYATYLDDPRPLALMLEDTQMTRLSIRFRMGSGGQRDGHILLAVPAPQRPGGATRMLAASPEPVPPAPLPESTLPAPTLADAVLQAPVPVVGVLCRRTLTLRALQALAPGSLVPLPAHALDEARIETANGQLLATGRLGEAEGFHAIRLRTGAARSAGTPPAPGAEPPLADLAEPDPFCPESVSAAPPRQAAH</sequence>
<gene>
    <name evidence="3" type="ORF">A6J80_05550</name>
</gene>